<dbReference type="EMBL" id="WNKY01000043">
    <property type="protein sequence ID" value="MTV40940.1"/>
    <property type="molecule type" value="Genomic_DNA"/>
</dbReference>
<name>A0A6L6PPG7_9BURK</name>
<comment type="caution">
    <text evidence="2">The sequence shown here is derived from an EMBL/GenBank/DDBJ whole genome shotgun (WGS) entry which is preliminary data.</text>
</comment>
<feature type="region of interest" description="Disordered" evidence="1">
    <location>
        <begin position="1"/>
        <end position="26"/>
    </location>
</feature>
<accession>A0A6L6PPG7</accession>
<proteinExistence type="predicted"/>
<protein>
    <submittedName>
        <fullName evidence="2">Uncharacterized protein</fullName>
    </submittedName>
</protein>
<gene>
    <name evidence="2" type="ORF">GM676_25585</name>
</gene>
<sequence>MSEDKTSRFAHKEESGVESGEKVGRQKGYKASHSNCIFCGKYGELTREHKYAEWMEGPLPLEPGYINHKHKTTWFPNHLTEGPGDSYVRTKTVSGHPGSSKLRVVCAQCNNNWMSVLQKRSKGLITEALLGGWPDFGSNIRLIAEWALMTTMVFEFDHPLTVDFTAEERKAFKENRAIPSTVAIWIGLAPQAIPSRSKAHRSYVTEVGKFQATTIHLGMFLIQVVSLPELDPYTVAAKGYRWGMRTVWPYAHPLLLSTKPPLQPALLIDKHQQRLTDFMVEYMGEGIREIIPIGEGLPYVPAGQAMPGF</sequence>
<feature type="compositionally biased region" description="Basic and acidic residues" evidence="1">
    <location>
        <begin position="1"/>
        <end position="24"/>
    </location>
</feature>
<evidence type="ECO:0000313" key="3">
    <source>
        <dbReference type="Proteomes" id="UP000475582"/>
    </source>
</evidence>
<dbReference type="Proteomes" id="UP000475582">
    <property type="component" value="Unassembled WGS sequence"/>
</dbReference>
<organism evidence="2 3">
    <name type="scientific">Duganella radicis</name>
    <dbReference type="NCBI Taxonomy" id="551988"/>
    <lineage>
        <taxon>Bacteria</taxon>
        <taxon>Pseudomonadati</taxon>
        <taxon>Pseudomonadota</taxon>
        <taxon>Betaproteobacteria</taxon>
        <taxon>Burkholderiales</taxon>
        <taxon>Oxalobacteraceae</taxon>
        <taxon>Telluria group</taxon>
        <taxon>Duganella</taxon>
    </lineage>
</organism>
<dbReference type="AlphaFoldDB" id="A0A6L6PPG7"/>
<dbReference type="OrthoDB" id="4578725at2"/>
<evidence type="ECO:0000313" key="2">
    <source>
        <dbReference type="EMBL" id="MTV40940.1"/>
    </source>
</evidence>
<evidence type="ECO:0000256" key="1">
    <source>
        <dbReference type="SAM" id="MobiDB-lite"/>
    </source>
</evidence>
<keyword evidence="3" id="KW-1185">Reference proteome</keyword>
<reference evidence="2 3" key="1">
    <citation type="submission" date="2019-11" db="EMBL/GenBank/DDBJ databases">
        <title>Type strains purchased from KCTC, JCM and DSMZ.</title>
        <authorList>
            <person name="Lu H."/>
        </authorList>
    </citation>
    <scope>NUCLEOTIDE SEQUENCE [LARGE SCALE GENOMIC DNA]</scope>
    <source>
        <strain evidence="2 3">KCTC 22382</strain>
    </source>
</reference>
<dbReference type="RefSeq" id="WP_155467027.1">
    <property type="nucleotide sequence ID" value="NZ_WNKY01000043.1"/>
</dbReference>